<comment type="caution">
    <text evidence="2">The sequence shown here is derived from an EMBL/GenBank/DDBJ whole genome shotgun (WGS) entry which is preliminary data.</text>
</comment>
<dbReference type="RefSeq" id="WP_036340956.1">
    <property type="nucleotide sequence ID" value="NZ_JPMX01000124.1"/>
</dbReference>
<organism evidence="2 3">
    <name type="scientific">Modestobacter caceresii</name>
    <dbReference type="NCBI Taxonomy" id="1522368"/>
    <lineage>
        <taxon>Bacteria</taxon>
        <taxon>Bacillati</taxon>
        <taxon>Actinomycetota</taxon>
        <taxon>Actinomycetes</taxon>
        <taxon>Geodermatophilales</taxon>
        <taxon>Geodermatophilaceae</taxon>
        <taxon>Modestobacter</taxon>
    </lineage>
</organism>
<reference evidence="2 3" key="1">
    <citation type="submission" date="2014-07" db="EMBL/GenBank/DDBJ databases">
        <title>Biosystematic studies on Modestobacter strains isolated from extreme hyper-arid desert soil and from historic building.</title>
        <authorList>
            <person name="Bukarasam K."/>
            <person name="Bull A."/>
            <person name="Girard G."/>
            <person name="van Wezel G."/>
            <person name="Goodfellow M."/>
        </authorList>
    </citation>
    <scope>NUCLEOTIDE SEQUENCE [LARGE SCALE GENOMIC DNA]</scope>
    <source>
        <strain evidence="2 3">KNN45-2b</strain>
    </source>
</reference>
<accession>A0A098Y445</accession>
<dbReference type="SUPFAM" id="SSF51261">
    <property type="entry name" value="Duplicated hybrid motif"/>
    <property type="match status" value="1"/>
</dbReference>
<dbReference type="InterPro" id="IPR016047">
    <property type="entry name" value="M23ase_b-sheet_dom"/>
</dbReference>
<name>A0A098Y445_9ACTN</name>
<feature type="non-terminal residue" evidence="2">
    <location>
        <position position="1"/>
    </location>
</feature>
<dbReference type="AlphaFoldDB" id="A0A098Y445"/>
<keyword evidence="3" id="KW-1185">Reference proteome</keyword>
<dbReference type="Proteomes" id="UP000029713">
    <property type="component" value="Unassembled WGS sequence"/>
</dbReference>
<feature type="domain" description="M23ase beta-sheet core" evidence="1">
    <location>
        <begin position="17"/>
        <end position="81"/>
    </location>
</feature>
<dbReference type="Pfam" id="PF01551">
    <property type="entry name" value="Peptidase_M23"/>
    <property type="match status" value="1"/>
</dbReference>
<sequence>VPYALTQASRARGGAGALAGNHVVLELEPGGAHVVLAHLREGSLRARPGDLVTAGQPLAECGNSGNSTQPHVHVQAMDSADPFTARGLPLAFRGHRSWPRDGGPPVVVPLGVPAEGAVVEPV</sequence>
<evidence type="ECO:0000259" key="1">
    <source>
        <dbReference type="Pfam" id="PF01551"/>
    </source>
</evidence>
<proteinExistence type="predicted"/>
<dbReference type="Gene3D" id="2.70.70.10">
    <property type="entry name" value="Glucose Permease (Domain IIA)"/>
    <property type="match status" value="1"/>
</dbReference>
<dbReference type="EMBL" id="JPMX01000124">
    <property type="protein sequence ID" value="KGH44481.1"/>
    <property type="molecule type" value="Genomic_DNA"/>
</dbReference>
<gene>
    <name evidence="2" type="ORF">IN07_23275</name>
</gene>
<dbReference type="OrthoDB" id="9809488at2"/>
<protein>
    <submittedName>
        <fullName evidence="2">Peptidase M23</fullName>
    </submittedName>
</protein>
<evidence type="ECO:0000313" key="3">
    <source>
        <dbReference type="Proteomes" id="UP000029713"/>
    </source>
</evidence>
<dbReference type="InterPro" id="IPR011055">
    <property type="entry name" value="Dup_hybrid_motif"/>
</dbReference>
<evidence type="ECO:0000313" key="2">
    <source>
        <dbReference type="EMBL" id="KGH44481.1"/>
    </source>
</evidence>
<dbReference type="CDD" id="cd12797">
    <property type="entry name" value="M23_peptidase"/>
    <property type="match status" value="1"/>
</dbReference>